<evidence type="ECO:0000256" key="2">
    <source>
        <dbReference type="SAM" id="Phobius"/>
    </source>
</evidence>
<proteinExistence type="predicted"/>
<keyword evidence="2" id="KW-0472">Membrane</keyword>
<dbReference type="InterPro" id="IPR001623">
    <property type="entry name" value="DnaJ_domain"/>
</dbReference>
<dbReference type="CDD" id="cd06257">
    <property type="entry name" value="DnaJ"/>
    <property type="match status" value="1"/>
</dbReference>
<dbReference type="PANTHER" id="PTHR45295">
    <property type="entry name" value="CHAPERONE PROTEIN DNAJ C76, CHLOROPLASTIC"/>
    <property type="match status" value="1"/>
</dbReference>
<dbReference type="AlphaFoldDB" id="A0AAE3ZKV7"/>
<evidence type="ECO:0000259" key="3">
    <source>
        <dbReference type="PROSITE" id="PS50076"/>
    </source>
</evidence>
<dbReference type="EMBL" id="JAVDYC010000001">
    <property type="protein sequence ID" value="MDR7321727.1"/>
    <property type="molecule type" value="Genomic_DNA"/>
</dbReference>
<keyword evidence="5" id="KW-1185">Reference proteome</keyword>
<reference evidence="4 5" key="1">
    <citation type="submission" date="2023-07" db="EMBL/GenBank/DDBJ databases">
        <title>Sequencing the genomes of 1000 actinobacteria strains.</title>
        <authorList>
            <person name="Klenk H.-P."/>
        </authorList>
    </citation>
    <scope>NUCLEOTIDE SEQUENCE [LARGE SCALE GENOMIC DNA]</scope>
    <source>
        <strain evidence="4 5">DSM 44711</strain>
    </source>
</reference>
<dbReference type="InterPro" id="IPR036869">
    <property type="entry name" value="J_dom_sf"/>
</dbReference>
<dbReference type="Gene3D" id="1.10.287.110">
    <property type="entry name" value="DnaJ domain"/>
    <property type="match status" value="1"/>
</dbReference>
<evidence type="ECO:0000313" key="4">
    <source>
        <dbReference type="EMBL" id="MDR7321727.1"/>
    </source>
</evidence>
<dbReference type="RefSeq" id="WP_310410971.1">
    <property type="nucleotide sequence ID" value="NZ_JAVDYC010000001.1"/>
</dbReference>
<accession>A0AAE3ZKV7</accession>
<sequence length="261" mass="28320">MSRDFRELGGRDAYALLGLDEGADAQQIKRAWRAMSRRHHADVGGSDNVQSLLNVAYDTLSDPALRGEYDRYRRTVLLVGASPAPEPPDAGPPPAHRQPPSAHRQPSSAHRQPSSAQRPPKAWRSPPVQEPDDEPDEWDRSDPADRTSPHGQHRFESEPEAPRHEAASGTWSAPRQADPRRDFVSTARPVGYDNLAIVSLVLAIVFAPAALVTAPIALFRMRRTGAQGRGLAITALILVGVLAIALTSGYVIGTRSPVVAH</sequence>
<feature type="region of interest" description="Disordered" evidence="1">
    <location>
        <begin position="81"/>
        <end position="180"/>
    </location>
</feature>
<dbReference type="PROSITE" id="PS50076">
    <property type="entry name" value="DNAJ_2"/>
    <property type="match status" value="1"/>
</dbReference>
<gene>
    <name evidence="4" type="ORF">J2S44_001977</name>
</gene>
<feature type="transmembrane region" description="Helical" evidence="2">
    <location>
        <begin position="195"/>
        <end position="219"/>
    </location>
</feature>
<dbReference type="Pfam" id="PF00226">
    <property type="entry name" value="DnaJ"/>
    <property type="match status" value="1"/>
</dbReference>
<feature type="transmembrane region" description="Helical" evidence="2">
    <location>
        <begin position="231"/>
        <end position="252"/>
    </location>
</feature>
<dbReference type="Proteomes" id="UP001183629">
    <property type="component" value="Unassembled WGS sequence"/>
</dbReference>
<evidence type="ECO:0000256" key="1">
    <source>
        <dbReference type="SAM" id="MobiDB-lite"/>
    </source>
</evidence>
<dbReference type="SUPFAM" id="SSF46565">
    <property type="entry name" value="Chaperone J-domain"/>
    <property type="match status" value="1"/>
</dbReference>
<keyword evidence="2" id="KW-0812">Transmembrane</keyword>
<dbReference type="PANTHER" id="PTHR45295:SF1">
    <property type="entry name" value="CHAPERONE PROTEIN DNAJ C76, CHLOROPLASTIC"/>
    <property type="match status" value="1"/>
</dbReference>
<protein>
    <recommendedName>
        <fullName evidence="3">J domain-containing protein</fullName>
    </recommendedName>
</protein>
<organism evidence="4 5">
    <name type="scientific">Catenuloplanes niger</name>
    <dbReference type="NCBI Taxonomy" id="587534"/>
    <lineage>
        <taxon>Bacteria</taxon>
        <taxon>Bacillati</taxon>
        <taxon>Actinomycetota</taxon>
        <taxon>Actinomycetes</taxon>
        <taxon>Micromonosporales</taxon>
        <taxon>Micromonosporaceae</taxon>
        <taxon>Catenuloplanes</taxon>
    </lineage>
</organism>
<feature type="compositionally biased region" description="Pro residues" evidence="1">
    <location>
        <begin position="84"/>
        <end position="97"/>
    </location>
</feature>
<evidence type="ECO:0000313" key="5">
    <source>
        <dbReference type="Proteomes" id="UP001183629"/>
    </source>
</evidence>
<feature type="compositionally biased region" description="Polar residues" evidence="1">
    <location>
        <begin position="104"/>
        <end position="117"/>
    </location>
</feature>
<name>A0AAE3ZKV7_9ACTN</name>
<feature type="domain" description="J" evidence="3">
    <location>
        <begin position="12"/>
        <end position="73"/>
    </location>
</feature>
<dbReference type="SMART" id="SM00271">
    <property type="entry name" value="DnaJ"/>
    <property type="match status" value="1"/>
</dbReference>
<comment type="caution">
    <text evidence="4">The sequence shown here is derived from an EMBL/GenBank/DDBJ whole genome shotgun (WGS) entry which is preliminary data.</text>
</comment>
<keyword evidence="2" id="KW-1133">Transmembrane helix</keyword>
<feature type="compositionally biased region" description="Basic and acidic residues" evidence="1">
    <location>
        <begin position="138"/>
        <end position="166"/>
    </location>
</feature>